<feature type="region of interest" description="Disordered" evidence="2">
    <location>
        <begin position="1"/>
        <end position="116"/>
    </location>
</feature>
<dbReference type="PANTHER" id="PTHR13275">
    <property type="entry name" value="YL-1 PROTEIN TRANSCRIPTION FACTOR-LIKE 1"/>
    <property type="match status" value="1"/>
</dbReference>
<evidence type="ECO:0000313" key="5">
    <source>
        <dbReference type="Proteomes" id="UP000002009"/>
    </source>
</evidence>
<dbReference type="Proteomes" id="UP000002009">
    <property type="component" value="Chromosome 7"/>
</dbReference>
<evidence type="ECO:0000256" key="2">
    <source>
        <dbReference type="SAM" id="MobiDB-lite"/>
    </source>
</evidence>
<gene>
    <name evidence="4" type="ORF">MICPUN_60357</name>
</gene>
<feature type="region of interest" description="Disordered" evidence="2">
    <location>
        <begin position="298"/>
        <end position="383"/>
    </location>
</feature>
<comment type="similarity">
    <text evidence="1">Belongs to the VPS72/YL1 family.</text>
</comment>
<evidence type="ECO:0000259" key="3">
    <source>
        <dbReference type="SMART" id="SM00993"/>
    </source>
</evidence>
<dbReference type="RefSeq" id="XP_002503737.1">
    <property type="nucleotide sequence ID" value="XM_002503691.1"/>
</dbReference>
<feature type="domain" description="Vps72/YL1 C-terminal" evidence="3">
    <location>
        <begin position="267"/>
        <end position="296"/>
    </location>
</feature>
<sequence length="383" mass="41414">MASMALPKRSTRGMRMNKLLEDEDSADEEFWNQDAFAEEEGDGVYESESEKEDVFDSDFDEDESSSDDEEVHVARERTKKVLKAPERKPVKPEGGAGAVPRKPKAPRVKPDPALFGIPMEDSEAVTWEDGVRKSSRAIVKDIRSKSEAAREAAARRPAPKRDPNQGVYKPVTQAEILAEAALTEVRNLADLEHLLNIEEATKKKAERVKKTHTHPCLRVRSVAVDAVDDGDTAGGGSRESRTTIELRFGAATPPPLGAAAPRAPRPATCAVTGKPARYMDPLTGQGYHDVAAFKELRRRRETGGDDDGLGEDEEDDDGIGEEEAEEDDGLGDDDDDVEMEAAAPEPSPVKRPIAPGGGAGAKKAKKASLNDLAAGKEFPPPTE</sequence>
<dbReference type="Pfam" id="PF08265">
    <property type="entry name" value="YL1_C"/>
    <property type="match status" value="1"/>
</dbReference>
<dbReference type="InterPro" id="IPR046757">
    <property type="entry name" value="YL1_N"/>
</dbReference>
<evidence type="ECO:0000256" key="1">
    <source>
        <dbReference type="ARBA" id="ARBA00006832"/>
    </source>
</evidence>
<dbReference type="GO" id="GO:0005634">
    <property type="term" value="C:nucleus"/>
    <property type="evidence" value="ECO:0007669"/>
    <property type="project" value="TreeGrafter"/>
</dbReference>
<dbReference type="OMA" id="TGPTIRY"/>
<feature type="region of interest" description="Disordered" evidence="2">
    <location>
        <begin position="138"/>
        <end position="167"/>
    </location>
</feature>
<dbReference type="FunCoup" id="C1EBA0">
    <property type="interactions" value="1641"/>
</dbReference>
<feature type="region of interest" description="Disordered" evidence="2">
    <location>
        <begin position="227"/>
        <end position="286"/>
    </location>
</feature>
<evidence type="ECO:0000313" key="4">
    <source>
        <dbReference type="EMBL" id="ACO64995.1"/>
    </source>
</evidence>
<dbReference type="eggNOG" id="KOG2897">
    <property type="taxonomic scope" value="Eukaryota"/>
</dbReference>
<name>C1EBA0_MICCC</name>
<feature type="compositionally biased region" description="Acidic residues" evidence="2">
    <location>
        <begin position="304"/>
        <end position="339"/>
    </location>
</feature>
<keyword evidence="5" id="KW-1185">Reference proteome</keyword>
<proteinExistence type="inferred from homology"/>
<dbReference type="InterPro" id="IPR013272">
    <property type="entry name" value="Vps72/YL1_C"/>
</dbReference>
<protein>
    <recommendedName>
        <fullName evidence="3">Vps72/YL1 C-terminal domain-containing protein</fullName>
    </recommendedName>
</protein>
<dbReference type="InParanoid" id="C1EBA0"/>
<accession>C1EBA0</accession>
<dbReference type="PANTHER" id="PTHR13275:SF4">
    <property type="entry name" value="VACUOLAR PROTEIN SORTING-ASSOCIATED PROTEIN 72 HOMOLOG"/>
    <property type="match status" value="1"/>
</dbReference>
<dbReference type="GeneID" id="8245378"/>
<reference evidence="4 5" key="1">
    <citation type="journal article" date="2009" name="Science">
        <title>Green evolution and dynamic adaptations revealed by genomes of the marine picoeukaryotes Micromonas.</title>
        <authorList>
            <person name="Worden A.Z."/>
            <person name="Lee J.H."/>
            <person name="Mock T."/>
            <person name="Rouze P."/>
            <person name="Simmons M.P."/>
            <person name="Aerts A.L."/>
            <person name="Allen A.E."/>
            <person name="Cuvelier M.L."/>
            <person name="Derelle E."/>
            <person name="Everett M.V."/>
            <person name="Foulon E."/>
            <person name="Grimwood J."/>
            <person name="Gundlach H."/>
            <person name="Henrissat B."/>
            <person name="Napoli C."/>
            <person name="McDonald S.M."/>
            <person name="Parker M.S."/>
            <person name="Rombauts S."/>
            <person name="Salamov A."/>
            <person name="Von Dassow P."/>
            <person name="Badger J.H."/>
            <person name="Coutinho P.M."/>
            <person name="Demir E."/>
            <person name="Dubchak I."/>
            <person name="Gentemann C."/>
            <person name="Eikrem W."/>
            <person name="Gready J.E."/>
            <person name="John U."/>
            <person name="Lanier W."/>
            <person name="Lindquist E.A."/>
            <person name="Lucas S."/>
            <person name="Mayer K.F."/>
            <person name="Moreau H."/>
            <person name="Not F."/>
            <person name="Otillar R."/>
            <person name="Panaud O."/>
            <person name="Pangilinan J."/>
            <person name="Paulsen I."/>
            <person name="Piegu B."/>
            <person name="Poliakov A."/>
            <person name="Robbens S."/>
            <person name="Schmutz J."/>
            <person name="Toulza E."/>
            <person name="Wyss T."/>
            <person name="Zelensky A."/>
            <person name="Zhou K."/>
            <person name="Armbrust E.V."/>
            <person name="Bhattacharya D."/>
            <person name="Goodenough U.W."/>
            <person name="Van de Peer Y."/>
            <person name="Grigoriev I.V."/>
        </authorList>
    </citation>
    <scope>NUCLEOTIDE SEQUENCE [LARGE SCALE GENOMIC DNA]</scope>
    <source>
        <strain evidence="5">RCC299 / NOUM17</strain>
    </source>
</reference>
<feature type="compositionally biased region" description="Acidic residues" evidence="2">
    <location>
        <begin position="21"/>
        <end position="70"/>
    </location>
</feature>
<feature type="compositionally biased region" description="Basic and acidic residues" evidence="2">
    <location>
        <begin position="138"/>
        <end position="163"/>
    </location>
</feature>
<dbReference type="AlphaFoldDB" id="C1EBA0"/>
<feature type="compositionally biased region" description="Low complexity" evidence="2">
    <location>
        <begin position="257"/>
        <end position="268"/>
    </location>
</feature>
<organism evidence="4 5">
    <name type="scientific">Micromonas commoda (strain RCC299 / NOUM17 / CCMP2709)</name>
    <name type="common">Picoplanktonic green alga</name>
    <dbReference type="NCBI Taxonomy" id="296587"/>
    <lineage>
        <taxon>Eukaryota</taxon>
        <taxon>Viridiplantae</taxon>
        <taxon>Chlorophyta</taxon>
        <taxon>Mamiellophyceae</taxon>
        <taxon>Mamiellales</taxon>
        <taxon>Mamiellaceae</taxon>
        <taxon>Micromonas</taxon>
    </lineage>
</organism>
<dbReference type="KEGG" id="mis:MICPUN_60357"/>
<dbReference type="EMBL" id="CP001328">
    <property type="protein sequence ID" value="ACO64995.1"/>
    <property type="molecule type" value="Genomic_DNA"/>
</dbReference>
<dbReference type="Pfam" id="PF05764">
    <property type="entry name" value="YL1"/>
    <property type="match status" value="1"/>
</dbReference>
<dbReference type="STRING" id="296587.C1EBA0"/>
<dbReference type="SMART" id="SM00993">
    <property type="entry name" value="YL1_C"/>
    <property type="match status" value="1"/>
</dbReference>
<dbReference type="OrthoDB" id="78296at2759"/>